<sequence>MSKQTFQTYVMLICFYSDKQQHWLLLITLLRFQFLHSPVTLVSIGIYISIMDNLGQQTPHQNNHSNDTEMNNFMPQQGVVSGNETTNNVSQVLTNNSTQQHSLVNTMPVMGTLQTVLTQGLPNQNVNANVVNLNHTPQNLPSTIQTSINSLPNATNSTSQGQEQSTQILTRMRLQDLVREVDPNEQLDEDVEDVLLQMADDFVDSAITAGCLLAKHRKSTTVEVKDLQLHLERNWNMWIPGFGTDELRPYKRASVTEAHKQRLTLIRKTLKKY</sequence>
<dbReference type="GO" id="GO:0046982">
    <property type="term" value="F:protein heterodimerization activity"/>
    <property type="evidence" value="ECO:0007669"/>
    <property type="project" value="InterPro"/>
</dbReference>
<dbReference type="FunFam" id="1.10.20.10:FF:000011">
    <property type="entry name" value="Transcription initiation factor TFIID subunit 12"/>
    <property type="match status" value="1"/>
</dbReference>
<dbReference type="InterPro" id="IPR037794">
    <property type="entry name" value="TAF12"/>
</dbReference>
<dbReference type="GO" id="GO:0003677">
    <property type="term" value="F:DNA binding"/>
    <property type="evidence" value="ECO:0007669"/>
    <property type="project" value="TreeGrafter"/>
</dbReference>
<feature type="domain" description="Transcription initiation factor TFIID subunit 12" evidence="7">
    <location>
        <begin position="171"/>
        <end position="237"/>
    </location>
</feature>
<dbReference type="GO" id="GO:0051123">
    <property type="term" value="P:RNA polymerase II preinitiation complex assembly"/>
    <property type="evidence" value="ECO:0007669"/>
    <property type="project" value="TreeGrafter"/>
</dbReference>
<dbReference type="Gene3D" id="1.10.20.10">
    <property type="entry name" value="Histone, subunit A"/>
    <property type="match status" value="1"/>
</dbReference>
<evidence type="ECO:0000313" key="8">
    <source>
        <dbReference type="EMBL" id="CAH1392103.1"/>
    </source>
</evidence>
<comment type="subcellular location">
    <subcellularLocation>
        <location evidence="1">Nucleus</location>
    </subcellularLocation>
</comment>
<comment type="similarity">
    <text evidence="2">Belongs to the TAF12 family.</text>
</comment>
<evidence type="ECO:0000256" key="4">
    <source>
        <dbReference type="ARBA" id="ARBA00023015"/>
    </source>
</evidence>
<evidence type="ECO:0000259" key="7">
    <source>
        <dbReference type="Pfam" id="PF03847"/>
    </source>
</evidence>
<name>A0A9P0E8L9_NEZVI</name>
<dbReference type="InterPro" id="IPR003228">
    <property type="entry name" value="TFIID_TAF12_dom"/>
</dbReference>
<dbReference type="CDD" id="cd07981">
    <property type="entry name" value="HFD_TAF12"/>
    <property type="match status" value="1"/>
</dbReference>
<reference evidence="8" key="1">
    <citation type="submission" date="2022-01" db="EMBL/GenBank/DDBJ databases">
        <authorList>
            <person name="King R."/>
        </authorList>
    </citation>
    <scope>NUCLEOTIDE SEQUENCE</scope>
</reference>
<dbReference type="PANTHER" id="PTHR12264:SF21">
    <property type="entry name" value="TRANSCRIPTION INITIATION FACTOR TFIID SUBUNIT 12"/>
    <property type="match status" value="1"/>
</dbReference>
<keyword evidence="5" id="KW-0804">Transcription</keyword>
<proteinExistence type="inferred from homology"/>
<accession>A0A9P0E8L9</accession>
<dbReference type="Pfam" id="PF03847">
    <property type="entry name" value="TFIID_20kDa"/>
    <property type="match status" value="1"/>
</dbReference>
<dbReference type="EMBL" id="OV725077">
    <property type="protein sequence ID" value="CAH1392103.1"/>
    <property type="molecule type" value="Genomic_DNA"/>
</dbReference>
<evidence type="ECO:0000256" key="1">
    <source>
        <dbReference type="ARBA" id="ARBA00004123"/>
    </source>
</evidence>
<dbReference type="Proteomes" id="UP001152798">
    <property type="component" value="Chromosome 1"/>
</dbReference>
<evidence type="ECO:0000256" key="5">
    <source>
        <dbReference type="ARBA" id="ARBA00023163"/>
    </source>
</evidence>
<dbReference type="SUPFAM" id="SSF47113">
    <property type="entry name" value="Histone-fold"/>
    <property type="match status" value="1"/>
</dbReference>
<dbReference type="GO" id="GO:0017025">
    <property type="term" value="F:TBP-class protein binding"/>
    <property type="evidence" value="ECO:0007669"/>
    <property type="project" value="TreeGrafter"/>
</dbReference>
<keyword evidence="6" id="KW-0539">Nucleus</keyword>
<protein>
    <recommendedName>
        <fullName evidence="3">Transcription initiation factor TFIID subunit 12</fullName>
    </recommendedName>
</protein>
<evidence type="ECO:0000256" key="6">
    <source>
        <dbReference type="ARBA" id="ARBA00023242"/>
    </source>
</evidence>
<evidence type="ECO:0000313" key="9">
    <source>
        <dbReference type="Proteomes" id="UP001152798"/>
    </source>
</evidence>
<evidence type="ECO:0000256" key="2">
    <source>
        <dbReference type="ARBA" id="ARBA00007530"/>
    </source>
</evidence>
<dbReference type="GO" id="GO:0005669">
    <property type="term" value="C:transcription factor TFIID complex"/>
    <property type="evidence" value="ECO:0007669"/>
    <property type="project" value="InterPro"/>
</dbReference>
<keyword evidence="4" id="KW-0805">Transcription regulation</keyword>
<dbReference type="InterPro" id="IPR009072">
    <property type="entry name" value="Histone-fold"/>
</dbReference>
<evidence type="ECO:0000256" key="3">
    <source>
        <dbReference type="ARBA" id="ARBA00017484"/>
    </source>
</evidence>
<organism evidence="8 9">
    <name type="scientific">Nezara viridula</name>
    <name type="common">Southern green stink bug</name>
    <name type="synonym">Cimex viridulus</name>
    <dbReference type="NCBI Taxonomy" id="85310"/>
    <lineage>
        <taxon>Eukaryota</taxon>
        <taxon>Metazoa</taxon>
        <taxon>Ecdysozoa</taxon>
        <taxon>Arthropoda</taxon>
        <taxon>Hexapoda</taxon>
        <taxon>Insecta</taxon>
        <taxon>Pterygota</taxon>
        <taxon>Neoptera</taxon>
        <taxon>Paraneoptera</taxon>
        <taxon>Hemiptera</taxon>
        <taxon>Heteroptera</taxon>
        <taxon>Panheteroptera</taxon>
        <taxon>Pentatomomorpha</taxon>
        <taxon>Pentatomoidea</taxon>
        <taxon>Pentatomidae</taxon>
        <taxon>Pentatominae</taxon>
        <taxon>Nezara</taxon>
    </lineage>
</organism>
<dbReference type="PANTHER" id="PTHR12264">
    <property type="entry name" value="TRANSCRIPTION INITIATION FACTOR TFIID SUBUNIT 12"/>
    <property type="match status" value="1"/>
</dbReference>
<keyword evidence="9" id="KW-1185">Reference proteome</keyword>
<gene>
    <name evidence="8" type="ORF">NEZAVI_LOCUS2987</name>
</gene>
<dbReference type="AlphaFoldDB" id="A0A9P0E8L9"/>
<dbReference type="GO" id="GO:0000124">
    <property type="term" value="C:SAGA complex"/>
    <property type="evidence" value="ECO:0007669"/>
    <property type="project" value="InterPro"/>
</dbReference>